<proteinExistence type="predicted"/>
<feature type="transmembrane region" description="Helical" evidence="1">
    <location>
        <begin position="6"/>
        <end position="27"/>
    </location>
</feature>
<dbReference type="AlphaFoldDB" id="M8DCK4"/>
<protein>
    <submittedName>
        <fullName evidence="2">Uncharacterized protein</fullName>
    </submittedName>
</protein>
<gene>
    <name evidence="2" type="ORF">I532_18087</name>
</gene>
<keyword evidence="3" id="KW-1185">Reference proteome</keyword>
<dbReference type="EMBL" id="APBN01000009">
    <property type="protein sequence ID" value="EMT51158.1"/>
    <property type="molecule type" value="Genomic_DNA"/>
</dbReference>
<sequence>MDISIFRVSDLLGIAVGIFFFILFKYMFTKNRTTLRYKVWEYVILVIVIWVLKSLFNIFL</sequence>
<feature type="transmembrane region" description="Helical" evidence="1">
    <location>
        <begin position="39"/>
        <end position="59"/>
    </location>
</feature>
<evidence type="ECO:0000313" key="2">
    <source>
        <dbReference type="EMBL" id="EMT51158.1"/>
    </source>
</evidence>
<organism evidence="2 3">
    <name type="scientific">Brevibacillus borstelensis AK1</name>
    <dbReference type="NCBI Taxonomy" id="1300222"/>
    <lineage>
        <taxon>Bacteria</taxon>
        <taxon>Bacillati</taxon>
        <taxon>Bacillota</taxon>
        <taxon>Bacilli</taxon>
        <taxon>Bacillales</taxon>
        <taxon>Paenibacillaceae</taxon>
        <taxon>Brevibacillus</taxon>
    </lineage>
</organism>
<name>M8DCK4_9BACL</name>
<keyword evidence="1" id="KW-0472">Membrane</keyword>
<comment type="caution">
    <text evidence="2">The sequence shown here is derived from an EMBL/GenBank/DDBJ whole genome shotgun (WGS) entry which is preliminary data.</text>
</comment>
<evidence type="ECO:0000313" key="3">
    <source>
        <dbReference type="Proteomes" id="UP000012081"/>
    </source>
</evidence>
<accession>M8DCK4</accession>
<keyword evidence="1" id="KW-0812">Transmembrane</keyword>
<dbReference type="Proteomes" id="UP000012081">
    <property type="component" value="Unassembled WGS sequence"/>
</dbReference>
<evidence type="ECO:0000256" key="1">
    <source>
        <dbReference type="SAM" id="Phobius"/>
    </source>
</evidence>
<keyword evidence="1" id="KW-1133">Transmembrane helix</keyword>
<reference evidence="2 3" key="1">
    <citation type="submission" date="2013-03" db="EMBL/GenBank/DDBJ databases">
        <title>Assembly of a new bacterial strain Brevibacillus borstelensis AK1.</title>
        <authorList>
            <person name="Rajan I."/>
            <person name="PoliReddy D."/>
            <person name="Sugumar T."/>
            <person name="Rathinam K."/>
            <person name="Alqarawi S."/>
            <person name="Khalil A.B."/>
            <person name="Sivakumar N."/>
        </authorList>
    </citation>
    <scope>NUCLEOTIDE SEQUENCE [LARGE SCALE GENOMIC DNA]</scope>
    <source>
        <strain evidence="2 3">AK1</strain>
    </source>
</reference>